<evidence type="ECO:0008006" key="4">
    <source>
        <dbReference type="Google" id="ProtNLM"/>
    </source>
</evidence>
<evidence type="ECO:0000313" key="2">
    <source>
        <dbReference type="EMBL" id="QQK04562.1"/>
    </source>
</evidence>
<organism evidence="2 3">
    <name type="scientific">Burkholderia anthina</name>
    <dbReference type="NCBI Taxonomy" id="179879"/>
    <lineage>
        <taxon>Bacteria</taxon>
        <taxon>Pseudomonadati</taxon>
        <taxon>Pseudomonadota</taxon>
        <taxon>Betaproteobacteria</taxon>
        <taxon>Burkholderiales</taxon>
        <taxon>Burkholderiaceae</taxon>
        <taxon>Burkholderia</taxon>
        <taxon>Burkholderia cepacia complex</taxon>
    </lineage>
</organism>
<proteinExistence type="predicted"/>
<sequence>MTIQSVRFVALAACFAASAAFCSTTADYTADVQFLSGNSVIFSGQCPAHFSLDGADVTAAIYTLDCPGQGEITVNLSATGDGKHVVHTADGSTNQAYVMWQNPQGARVSFGHGRSVIFTWPKEGES</sequence>
<accession>A0A7T7AJB9</accession>
<dbReference type="RefSeq" id="WP_199568765.1">
    <property type="nucleotide sequence ID" value="NZ_CP066770.1"/>
</dbReference>
<feature type="signal peptide" evidence="1">
    <location>
        <begin position="1"/>
        <end position="19"/>
    </location>
</feature>
<name>A0A7T7AJB9_9BURK</name>
<reference evidence="2 3" key="1">
    <citation type="submission" date="2020-12" db="EMBL/GenBank/DDBJ databases">
        <title>Complete genome sequence of Burkholderia anthina BJQ0011.</title>
        <authorList>
            <person name="Xu Y."/>
        </authorList>
    </citation>
    <scope>NUCLEOTIDE SEQUENCE [LARGE SCALE GENOMIC DNA]</scope>
    <source>
        <strain evidence="2 3">BJQ0011</strain>
    </source>
</reference>
<feature type="chain" id="PRO_5032443258" description="Lipoprotein" evidence="1">
    <location>
        <begin position="20"/>
        <end position="126"/>
    </location>
</feature>
<dbReference type="Proteomes" id="UP000596205">
    <property type="component" value="Chromosome 2"/>
</dbReference>
<evidence type="ECO:0000313" key="3">
    <source>
        <dbReference type="Proteomes" id="UP000596205"/>
    </source>
</evidence>
<dbReference type="KEGG" id="bann:JFN94_24720"/>
<dbReference type="AlphaFoldDB" id="A0A7T7AJB9"/>
<keyword evidence="1" id="KW-0732">Signal</keyword>
<gene>
    <name evidence="2" type="ORF">JFN94_24720</name>
</gene>
<dbReference type="EMBL" id="CP066770">
    <property type="protein sequence ID" value="QQK04562.1"/>
    <property type="molecule type" value="Genomic_DNA"/>
</dbReference>
<evidence type="ECO:0000256" key="1">
    <source>
        <dbReference type="SAM" id="SignalP"/>
    </source>
</evidence>
<protein>
    <recommendedName>
        <fullName evidence="4">Lipoprotein</fullName>
    </recommendedName>
</protein>